<accession>A0ABT3NDG0</accession>
<feature type="non-terminal residue" evidence="2">
    <location>
        <position position="1"/>
    </location>
</feature>
<gene>
    <name evidence="2" type="ORF">OOT00_16075</name>
</gene>
<evidence type="ECO:0000313" key="2">
    <source>
        <dbReference type="EMBL" id="MCW7755493.1"/>
    </source>
</evidence>
<dbReference type="EMBL" id="JAPFPW010000074">
    <property type="protein sequence ID" value="MCW7755493.1"/>
    <property type="molecule type" value="Genomic_DNA"/>
</dbReference>
<evidence type="ECO:0000313" key="3">
    <source>
        <dbReference type="Proteomes" id="UP001209681"/>
    </source>
</evidence>
<organism evidence="2 3">
    <name type="scientific">Desulfobotulus pelophilus</name>
    <dbReference type="NCBI Taxonomy" id="2823377"/>
    <lineage>
        <taxon>Bacteria</taxon>
        <taxon>Pseudomonadati</taxon>
        <taxon>Thermodesulfobacteriota</taxon>
        <taxon>Desulfobacteria</taxon>
        <taxon>Desulfobacterales</taxon>
        <taxon>Desulfobacteraceae</taxon>
        <taxon>Desulfobotulus</taxon>
    </lineage>
</organism>
<feature type="region of interest" description="Disordered" evidence="1">
    <location>
        <begin position="1"/>
        <end position="38"/>
    </location>
</feature>
<protein>
    <submittedName>
        <fullName evidence="2">Uncharacterized protein</fullName>
    </submittedName>
</protein>
<keyword evidence="3" id="KW-1185">Reference proteome</keyword>
<name>A0ABT3NDG0_9BACT</name>
<proteinExistence type="predicted"/>
<comment type="caution">
    <text evidence="2">The sequence shown here is derived from an EMBL/GenBank/DDBJ whole genome shotgun (WGS) entry which is preliminary data.</text>
</comment>
<dbReference type="RefSeq" id="WP_265426438.1">
    <property type="nucleotide sequence ID" value="NZ_JAPFPW010000074.1"/>
</dbReference>
<reference evidence="2 3" key="1">
    <citation type="submission" date="2022-11" db="EMBL/GenBank/DDBJ databases">
        <title>Desulfobotulus tamanensis H1 sp. nov. - anaerobic, alkaliphilic, sulphate reducing bacterium isolated from terrestrial mud volcano.</title>
        <authorList>
            <person name="Frolova A."/>
            <person name="Merkel A.Y."/>
            <person name="Slobodkin A.I."/>
        </authorList>
    </citation>
    <scope>NUCLEOTIDE SEQUENCE [LARGE SCALE GENOMIC DNA]</scope>
    <source>
        <strain evidence="2 3">H1</strain>
    </source>
</reference>
<sequence>AGAANAHGGQGNPAGNQANGQGGQANAQTPAPVAPVTGPTAADILAALQAATPPGVSAGGPPAGAAALPGGGPDFLALVEGHMAAKACSRGEAMREMQANHPEAHKAYILGLQKGGAA</sequence>
<evidence type="ECO:0000256" key="1">
    <source>
        <dbReference type="SAM" id="MobiDB-lite"/>
    </source>
</evidence>
<dbReference type="Proteomes" id="UP001209681">
    <property type="component" value="Unassembled WGS sequence"/>
</dbReference>